<keyword evidence="1" id="KW-1133">Transmembrane helix</keyword>
<organism evidence="3">
    <name type="scientific">Desulfofervidus auxilii</name>
    <dbReference type="NCBI Taxonomy" id="1621989"/>
    <lineage>
        <taxon>Bacteria</taxon>
        <taxon>Pseudomonadati</taxon>
        <taxon>Thermodesulfobacteriota</taxon>
        <taxon>Candidatus Desulfofervidia</taxon>
        <taxon>Candidatus Desulfofervidales</taxon>
        <taxon>Candidatus Desulfofervidaceae</taxon>
        <taxon>Candidatus Desulfofervidus</taxon>
    </lineage>
</organism>
<name>A0A7C0U248_DESA2</name>
<keyword evidence="1" id="KW-0812">Transmembrane</keyword>
<feature type="signal peptide" evidence="2">
    <location>
        <begin position="1"/>
        <end position="22"/>
    </location>
</feature>
<sequence length="197" mass="22296">MNKKLFLLFSLFLILISVKATLAHKVNVFGYREVNCIIGEAYFSDGSPCKKCLVEIYDKQGKKIAQTTTDERGKFKVLVNEKGSVKIKLIAGEGHLAEYEIEDLKEVAEKNQISFQKEISKKVVKSKNSQIQASISKDELKNIVREVVAKETEGIKSMLMDLKKDMNKTKIHEIISGIGYIFGIWGIIALLKTRKRL</sequence>
<dbReference type="Proteomes" id="UP000886289">
    <property type="component" value="Unassembled WGS sequence"/>
</dbReference>
<keyword evidence="2" id="KW-0732">Signal</keyword>
<comment type="caution">
    <text evidence="3">The sequence shown here is derived from an EMBL/GenBank/DDBJ whole genome shotgun (WGS) entry which is preliminary data.</text>
</comment>
<evidence type="ECO:0008006" key="4">
    <source>
        <dbReference type="Google" id="ProtNLM"/>
    </source>
</evidence>
<proteinExistence type="predicted"/>
<dbReference type="EMBL" id="DRBS01000095">
    <property type="protein sequence ID" value="HDD43715.1"/>
    <property type="molecule type" value="Genomic_DNA"/>
</dbReference>
<feature type="transmembrane region" description="Helical" evidence="1">
    <location>
        <begin position="174"/>
        <end position="191"/>
    </location>
</feature>
<accession>A0A7C0U248</accession>
<evidence type="ECO:0000256" key="1">
    <source>
        <dbReference type="SAM" id="Phobius"/>
    </source>
</evidence>
<keyword evidence="1" id="KW-0472">Membrane</keyword>
<gene>
    <name evidence="3" type="ORF">ENG63_02495</name>
</gene>
<protein>
    <recommendedName>
        <fullName evidence="4">Carboxypeptidase regulatory-like domain-containing protein</fullName>
    </recommendedName>
</protein>
<evidence type="ECO:0000313" key="3">
    <source>
        <dbReference type="EMBL" id="HDD43715.1"/>
    </source>
</evidence>
<feature type="chain" id="PRO_5028369230" description="Carboxypeptidase regulatory-like domain-containing protein" evidence="2">
    <location>
        <begin position="23"/>
        <end position="197"/>
    </location>
</feature>
<evidence type="ECO:0000256" key="2">
    <source>
        <dbReference type="SAM" id="SignalP"/>
    </source>
</evidence>
<reference evidence="3" key="1">
    <citation type="journal article" date="2020" name="mSystems">
        <title>Genome- and Community-Level Interaction Insights into Carbon Utilization and Element Cycling Functions of Hydrothermarchaeota in Hydrothermal Sediment.</title>
        <authorList>
            <person name="Zhou Z."/>
            <person name="Liu Y."/>
            <person name="Xu W."/>
            <person name="Pan J."/>
            <person name="Luo Z.H."/>
            <person name="Li M."/>
        </authorList>
    </citation>
    <scope>NUCLEOTIDE SEQUENCE [LARGE SCALE GENOMIC DNA]</scope>
    <source>
        <strain evidence="3">HyVt-233</strain>
    </source>
</reference>
<dbReference type="AlphaFoldDB" id="A0A7C0U248"/>